<dbReference type="InterPro" id="IPR045851">
    <property type="entry name" value="AMP-bd_C_sf"/>
</dbReference>
<keyword evidence="8" id="KW-1185">Reference proteome</keyword>
<evidence type="ECO:0000256" key="2">
    <source>
        <dbReference type="ARBA" id="ARBA00006432"/>
    </source>
</evidence>
<evidence type="ECO:0000256" key="5">
    <source>
        <dbReference type="SAM" id="Coils"/>
    </source>
</evidence>
<evidence type="ECO:0000313" key="7">
    <source>
        <dbReference type="EMBL" id="SDX58568.1"/>
    </source>
</evidence>
<dbReference type="Pfam" id="PF00550">
    <property type="entry name" value="PP-binding"/>
    <property type="match status" value="1"/>
</dbReference>
<feature type="domain" description="Carrier" evidence="6">
    <location>
        <begin position="141"/>
        <end position="216"/>
    </location>
</feature>
<accession>A0A1H3CXF2</accession>
<dbReference type="GO" id="GO:0043041">
    <property type="term" value="P:amino acid activation for nonribosomal peptide biosynthetic process"/>
    <property type="evidence" value="ECO:0007669"/>
    <property type="project" value="TreeGrafter"/>
</dbReference>
<reference evidence="7 8" key="1">
    <citation type="submission" date="2016-10" db="EMBL/GenBank/DDBJ databases">
        <authorList>
            <person name="de Groot N.N."/>
        </authorList>
    </citation>
    <scope>NUCLEOTIDE SEQUENCE [LARGE SCALE GENOMIC DNA]</scope>
    <source>
        <strain evidence="7 8">DSM 45610</strain>
    </source>
</reference>
<dbReference type="AlphaFoldDB" id="A0A1H3CXF2"/>
<dbReference type="FunFam" id="1.10.1200.10:FF:000005">
    <property type="entry name" value="Nonribosomal peptide synthetase 1"/>
    <property type="match status" value="1"/>
</dbReference>
<evidence type="ECO:0000256" key="3">
    <source>
        <dbReference type="ARBA" id="ARBA00022450"/>
    </source>
</evidence>
<comment type="similarity">
    <text evidence="2">Belongs to the ATP-dependent AMP-binding enzyme family.</text>
</comment>
<keyword evidence="4" id="KW-0597">Phosphoprotein</keyword>
<feature type="coiled-coil region" evidence="5">
    <location>
        <begin position="238"/>
        <end position="265"/>
    </location>
</feature>
<dbReference type="Proteomes" id="UP000198534">
    <property type="component" value="Unassembled WGS sequence"/>
</dbReference>
<dbReference type="InterPro" id="IPR009081">
    <property type="entry name" value="PP-bd_ACP"/>
</dbReference>
<dbReference type="Pfam" id="PF13193">
    <property type="entry name" value="AMP-binding_C"/>
    <property type="match status" value="1"/>
</dbReference>
<comment type="cofactor">
    <cofactor evidence="1">
        <name>pantetheine 4'-phosphate</name>
        <dbReference type="ChEBI" id="CHEBI:47942"/>
    </cofactor>
</comment>
<dbReference type="InterPro" id="IPR036736">
    <property type="entry name" value="ACP-like_sf"/>
</dbReference>
<dbReference type="SUPFAM" id="SSF56801">
    <property type="entry name" value="Acetyl-CoA synthetase-like"/>
    <property type="match status" value="1"/>
</dbReference>
<dbReference type="RefSeq" id="WP_143035085.1">
    <property type="nucleotide sequence ID" value="NZ_FNNQ01000030.1"/>
</dbReference>
<dbReference type="PANTHER" id="PTHR45527">
    <property type="entry name" value="NONRIBOSOMAL PEPTIDE SYNTHETASE"/>
    <property type="match status" value="1"/>
</dbReference>
<evidence type="ECO:0000313" key="8">
    <source>
        <dbReference type="Proteomes" id="UP000198534"/>
    </source>
</evidence>
<dbReference type="GO" id="GO:0031177">
    <property type="term" value="F:phosphopantetheine binding"/>
    <property type="evidence" value="ECO:0007669"/>
    <property type="project" value="InterPro"/>
</dbReference>
<dbReference type="Gene3D" id="3.30.300.30">
    <property type="match status" value="1"/>
</dbReference>
<dbReference type="InterPro" id="IPR025110">
    <property type="entry name" value="AMP-bd_C"/>
</dbReference>
<evidence type="ECO:0000256" key="1">
    <source>
        <dbReference type="ARBA" id="ARBA00001957"/>
    </source>
</evidence>
<dbReference type="GO" id="GO:0005829">
    <property type="term" value="C:cytosol"/>
    <property type="evidence" value="ECO:0007669"/>
    <property type="project" value="TreeGrafter"/>
</dbReference>
<evidence type="ECO:0000259" key="6">
    <source>
        <dbReference type="PROSITE" id="PS50075"/>
    </source>
</evidence>
<dbReference type="InterPro" id="IPR020806">
    <property type="entry name" value="PKS_PP-bd"/>
</dbReference>
<keyword evidence="5" id="KW-0175">Coiled coil</keyword>
<protein>
    <submittedName>
        <fullName evidence="7">AMP-binding enzyme</fullName>
    </submittedName>
</protein>
<dbReference type="OrthoDB" id="9778383at2"/>
<gene>
    <name evidence="7" type="ORF">SAMN05444487_1302</name>
</gene>
<sequence length="270" mass="30573">RFVSHRFGEQVKRLYRTGDLARYLANGDLEYLGRIDHQVKVRGFRIELGEIEAALLTHASVTEAIVMVREDEPGDKRLVAYVIGDGSTAMWREHLKAQLPSYMVPAHFVAIEAFPLTPNGKVDHKALPAPDEQQVGDHYIAPRTSLEELVVSVWEQVLGIENIGVQDSFFELGGHSLLATQVVPRLQEVSQIELPLRELFEHSTVEALAERLNLLSNIGERTSSLQEYIQEQEEVHNDKELSDLLKQLEEMSEEESQELLRNTAEKGVKK</sequence>
<evidence type="ECO:0000256" key="4">
    <source>
        <dbReference type="ARBA" id="ARBA00022553"/>
    </source>
</evidence>
<name>A0A1H3CXF2_9BACL</name>
<feature type="non-terminal residue" evidence="7">
    <location>
        <position position="1"/>
    </location>
</feature>
<dbReference type="SMART" id="SM00823">
    <property type="entry name" value="PKS_PP"/>
    <property type="match status" value="1"/>
</dbReference>
<dbReference type="Gene3D" id="1.10.1200.10">
    <property type="entry name" value="ACP-like"/>
    <property type="match status" value="1"/>
</dbReference>
<dbReference type="FunFam" id="3.30.300.30:FF:000010">
    <property type="entry name" value="Enterobactin synthetase component F"/>
    <property type="match status" value="1"/>
</dbReference>
<dbReference type="STRING" id="1048340.SAMN05444487_1302"/>
<dbReference type="SUPFAM" id="SSF47336">
    <property type="entry name" value="ACP-like"/>
    <property type="match status" value="1"/>
</dbReference>
<dbReference type="PROSITE" id="PS50075">
    <property type="entry name" value="CARRIER"/>
    <property type="match status" value="1"/>
</dbReference>
<dbReference type="EMBL" id="FNNQ01000030">
    <property type="protein sequence ID" value="SDX58568.1"/>
    <property type="molecule type" value="Genomic_DNA"/>
</dbReference>
<dbReference type="Gene3D" id="2.30.38.10">
    <property type="entry name" value="Luciferase, Domain 3"/>
    <property type="match status" value="1"/>
</dbReference>
<organism evidence="7 8">
    <name type="scientific">Marininema mesophilum</name>
    <dbReference type="NCBI Taxonomy" id="1048340"/>
    <lineage>
        <taxon>Bacteria</taxon>
        <taxon>Bacillati</taxon>
        <taxon>Bacillota</taxon>
        <taxon>Bacilli</taxon>
        <taxon>Bacillales</taxon>
        <taxon>Thermoactinomycetaceae</taxon>
        <taxon>Marininema</taxon>
    </lineage>
</organism>
<dbReference type="GO" id="GO:0044550">
    <property type="term" value="P:secondary metabolite biosynthetic process"/>
    <property type="evidence" value="ECO:0007669"/>
    <property type="project" value="TreeGrafter"/>
</dbReference>
<proteinExistence type="inferred from homology"/>
<dbReference type="PANTHER" id="PTHR45527:SF14">
    <property type="entry name" value="PLIPASTATIN SYNTHASE SUBUNIT B"/>
    <property type="match status" value="1"/>
</dbReference>
<keyword evidence="3" id="KW-0596">Phosphopantetheine</keyword>